<accession>A0A345DQ30</accession>
<evidence type="ECO:0000313" key="1">
    <source>
        <dbReference type="EMBL" id="AXF96318.1"/>
    </source>
</evidence>
<gene>
    <name evidence="1" type="ORF">SDAV_001351</name>
</gene>
<protein>
    <submittedName>
        <fullName evidence="1">Uncharacterized protein</fullName>
    </submittedName>
</protein>
<keyword evidence="2" id="KW-1185">Reference proteome</keyword>
<reference evidence="2" key="1">
    <citation type="submission" date="2018-07" db="EMBL/GenBank/DDBJ databases">
        <title>Complete Genome Sequence of Spiroplasma phoeniceum.</title>
        <authorList>
            <person name="Davis R.E."/>
            <person name="Shao J.Y."/>
            <person name="Zhao Y."/>
            <person name="Silver A."/>
            <person name="Stump z."/>
            <person name="Gasparich G."/>
        </authorList>
    </citation>
    <scope>NUCLEOTIDE SEQUENCE [LARGE SCALE GENOMIC DNA]</scope>
    <source>
        <strain evidence="2">P40</strain>
    </source>
</reference>
<evidence type="ECO:0000313" key="2">
    <source>
        <dbReference type="Proteomes" id="UP000253689"/>
    </source>
</evidence>
<name>A0A345DQ30_9MOLU</name>
<dbReference type="Proteomes" id="UP000253689">
    <property type="component" value="Chromosome"/>
</dbReference>
<organism evidence="1 2">
    <name type="scientific">Spiroplasma phoeniceum P40</name>
    <dbReference type="NCBI Taxonomy" id="1276259"/>
    <lineage>
        <taxon>Bacteria</taxon>
        <taxon>Bacillati</taxon>
        <taxon>Mycoplasmatota</taxon>
        <taxon>Mollicutes</taxon>
        <taxon>Entomoplasmatales</taxon>
        <taxon>Spiroplasmataceae</taxon>
        <taxon>Spiroplasma</taxon>
    </lineage>
</organism>
<dbReference type="EMBL" id="CP031088">
    <property type="protein sequence ID" value="AXF96318.1"/>
    <property type="molecule type" value="Genomic_DNA"/>
</dbReference>
<dbReference type="AlphaFoldDB" id="A0A345DQ30"/>
<proteinExistence type="predicted"/>
<dbReference type="KEGG" id="sphh:SDAV_001351"/>
<sequence length="69" mass="8309">MSTHGDYYYIRRILYNFILNQSRIENLPFPKPNSAIFFKTKIRVLVRKEKVDLDLQEFAEIVIDFLTLL</sequence>